<organism evidence="1 2">
    <name type="scientific">Stylosanthes scabra</name>
    <dbReference type="NCBI Taxonomy" id="79078"/>
    <lineage>
        <taxon>Eukaryota</taxon>
        <taxon>Viridiplantae</taxon>
        <taxon>Streptophyta</taxon>
        <taxon>Embryophyta</taxon>
        <taxon>Tracheophyta</taxon>
        <taxon>Spermatophyta</taxon>
        <taxon>Magnoliopsida</taxon>
        <taxon>eudicotyledons</taxon>
        <taxon>Gunneridae</taxon>
        <taxon>Pentapetalae</taxon>
        <taxon>rosids</taxon>
        <taxon>fabids</taxon>
        <taxon>Fabales</taxon>
        <taxon>Fabaceae</taxon>
        <taxon>Papilionoideae</taxon>
        <taxon>50 kb inversion clade</taxon>
        <taxon>dalbergioids sensu lato</taxon>
        <taxon>Dalbergieae</taxon>
        <taxon>Pterocarpus clade</taxon>
        <taxon>Stylosanthes</taxon>
    </lineage>
</organism>
<name>A0ABU6Q4P7_9FABA</name>
<reference evidence="1 2" key="1">
    <citation type="journal article" date="2023" name="Plants (Basel)">
        <title>Bridging the Gap: Combining Genomics and Transcriptomics Approaches to Understand Stylosanthes scabra, an Orphan Legume from the Brazilian Caatinga.</title>
        <authorList>
            <person name="Ferreira-Neto J.R.C."/>
            <person name="da Silva M.D."/>
            <person name="Binneck E."/>
            <person name="de Melo N.F."/>
            <person name="da Silva R.H."/>
            <person name="de Melo A.L.T.M."/>
            <person name="Pandolfi V."/>
            <person name="Bustamante F.O."/>
            <person name="Brasileiro-Vidal A.C."/>
            <person name="Benko-Iseppon A.M."/>
        </authorList>
    </citation>
    <scope>NUCLEOTIDE SEQUENCE [LARGE SCALE GENOMIC DNA]</scope>
    <source>
        <tissue evidence="1">Leaves</tissue>
    </source>
</reference>
<dbReference type="InterPro" id="IPR004926">
    <property type="entry name" value="LEA_3a"/>
</dbReference>
<dbReference type="PANTHER" id="PTHR33509">
    <property type="entry name" value="LATE EMBRYOGENIS ABUNDANT PROTEIN 2-RELATED"/>
    <property type="match status" value="1"/>
</dbReference>
<comment type="caution">
    <text evidence="1">The sequence shown here is derived from an EMBL/GenBank/DDBJ whole genome shotgun (WGS) entry which is preliminary data.</text>
</comment>
<dbReference type="EMBL" id="JASCZI010000010">
    <property type="protein sequence ID" value="MED6106490.1"/>
    <property type="molecule type" value="Genomic_DNA"/>
</dbReference>
<proteinExistence type="predicted"/>
<keyword evidence="2" id="KW-1185">Reference proteome</keyword>
<sequence length="99" mass="10788">MARSLSHANRLGVLVAEASSSLIPLRRRGYAAASNSMMRGGIEEEKSGEGVSRDWAPDPVSGYYRPINHSPQIDPVELRHMFLNRKLSSVSDNASGPHS</sequence>
<evidence type="ECO:0008006" key="3">
    <source>
        <dbReference type="Google" id="ProtNLM"/>
    </source>
</evidence>
<dbReference type="PANTHER" id="PTHR33509:SF34">
    <property type="entry name" value="LATE EMBRYOGENIS ABUNDANT PROTEIN 41"/>
    <property type="match status" value="1"/>
</dbReference>
<gene>
    <name evidence="1" type="ORF">PIB30_005120</name>
</gene>
<dbReference type="Proteomes" id="UP001341840">
    <property type="component" value="Unassembled WGS sequence"/>
</dbReference>
<evidence type="ECO:0000313" key="1">
    <source>
        <dbReference type="EMBL" id="MED6106490.1"/>
    </source>
</evidence>
<accession>A0ABU6Q4P7</accession>
<evidence type="ECO:0000313" key="2">
    <source>
        <dbReference type="Proteomes" id="UP001341840"/>
    </source>
</evidence>
<protein>
    <recommendedName>
        <fullName evidence="3">Late embryogenesis abundant protein Lea5</fullName>
    </recommendedName>
</protein>
<dbReference type="Pfam" id="PF03242">
    <property type="entry name" value="LEA_3a"/>
    <property type="match status" value="1"/>
</dbReference>